<dbReference type="PANTHER" id="PTHR32060:SF30">
    <property type="entry name" value="CARBOXY-TERMINAL PROCESSING PROTEASE CTPA"/>
    <property type="match status" value="1"/>
</dbReference>
<evidence type="ECO:0000256" key="5">
    <source>
        <dbReference type="RuleBase" id="RU004404"/>
    </source>
</evidence>
<dbReference type="NCBIfam" id="TIGR00225">
    <property type="entry name" value="prc"/>
    <property type="match status" value="1"/>
</dbReference>
<dbReference type="InterPro" id="IPR029045">
    <property type="entry name" value="ClpP/crotonase-like_dom_sf"/>
</dbReference>
<dbReference type="RefSeq" id="WP_170036313.1">
    <property type="nucleotide sequence ID" value="NZ_JABDTL010000002.1"/>
</dbReference>
<dbReference type="SMART" id="SM00228">
    <property type="entry name" value="PDZ"/>
    <property type="match status" value="1"/>
</dbReference>
<evidence type="ECO:0000256" key="4">
    <source>
        <dbReference type="ARBA" id="ARBA00022825"/>
    </source>
</evidence>
<protein>
    <submittedName>
        <fullName evidence="7">Carboxyl-terminal processing protease</fullName>
        <ecNumber evidence="7">3.4.21.102</ecNumber>
    </submittedName>
</protein>
<dbReference type="Gene3D" id="3.30.750.44">
    <property type="match status" value="1"/>
</dbReference>
<evidence type="ECO:0000313" key="8">
    <source>
        <dbReference type="Proteomes" id="UP000582837"/>
    </source>
</evidence>
<feature type="domain" description="PDZ" evidence="6">
    <location>
        <begin position="106"/>
        <end position="165"/>
    </location>
</feature>
<gene>
    <name evidence="7" type="ORF">HNQ61_001262</name>
</gene>
<reference evidence="7 8" key="1">
    <citation type="submission" date="2020-08" db="EMBL/GenBank/DDBJ databases">
        <title>Genomic Encyclopedia of Type Strains, Phase IV (KMG-IV): sequencing the most valuable type-strain genomes for metagenomic binning, comparative biology and taxonomic classification.</title>
        <authorList>
            <person name="Goeker M."/>
        </authorList>
    </citation>
    <scope>NUCLEOTIDE SEQUENCE [LARGE SCALE GENOMIC DNA]</scope>
    <source>
        <strain evidence="7 8">DSM 29007</strain>
    </source>
</reference>
<keyword evidence="2 5" id="KW-0645">Protease</keyword>
<name>A0A841GWN8_9BACT</name>
<proteinExistence type="inferred from homology"/>
<dbReference type="GO" id="GO:0007165">
    <property type="term" value="P:signal transduction"/>
    <property type="evidence" value="ECO:0007669"/>
    <property type="project" value="TreeGrafter"/>
</dbReference>
<evidence type="ECO:0000256" key="2">
    <source>
        <dbReference type="ARBA" id="ARBA00022670"/>
    </source>
</evidence>
<dbReference type="Pfam" id="PF17820">
    <property type="entry name" value="PDZ_6"/>
    <property type="match status" value="1"/>
</dbReference>
<dbReference type="EMBL" id="JACHIA010000003">
    <property type="protein sequence ID" value="MBB6069645.1"/>
    <property type="molecule type" value="Genomic_DNA"/>
</dbReference>
<dbReference type="InterPro" id="IPR005151">
    <property type="entry name" value="Tail-specific_protease"/>
</dbReference>
<dbReference type="SUPFAM" id="SSF50156">
    <property type="entry name" value="PDZ domain-like"/>
    <property type="match status" value="1"/>
</dbReference>
<dbReference type="InterPro" id="IPR001478">
    <property type="entry name" value="PDZ"/>
</dbReference>
<dbReference type="Proteomes" id="UP000582837">
    <property type="component" value="Unassembled WGS sequence"/>
</dbReference>
<dbReference type="Gene3D" id="2.30.42.10">
    <property type="match status" value="1"/>
</dbReference>
<dbReference type="SUPFAM" id="SSF52096">
    <property type="entry name" value="ClpP/crotonase"/>
    <property type="match status" value="1"/>
</dbReference>
<dbReference type="Gene3D" id="3.90.226.10">
    <property type="entry name" value="2-enoyl-CoA Hydratase, Chain A, domain 1"/>
    <property type="match status" value="1"/>
</dbReference>
<evidence type="ECO:0000259" key="6">
    <source>
        <dbReference type="PROSITE" id="PS50106"/>
    </source>
</evidence>
<comment type="caution">
    <text evidence="7">The sequence shown here is derived from an EMBL/GenBank/DDBJ whole genome shotgun (WGS) entry which is preliminary data.</text>
</comment>
<dbReference type="InterPro" id="IPR041489">
    <property type="entry name" value="PDZ_6"/>
</dbReference>
<keyword evidence="3 5" id="KW-0378">Hydrolase</keyword>
<dbReference type="GO" id="GO:0004252">
    <property type="term" value="F:serine-type endopeptidase activity"/>
    <property type="evidence" value="ECO:0007669"/>
    <property type="project" value="UniProtKB-EC"/>
</dbReference>
<dbReference type="PANTHER" id="PTHR32060">
    <property type="entry name" value="TAIL-SPECIFIC PROTEASE"/>
    <property type="match status" value="1"/>
</dbReference>
<organism evidence="7 8">
    <name type="scientific">Longimicrobium terrae</name>
    <dbReference type="NCBI Taxonomy" id="1639882"/>
    <lineage>
        <taxon>Bacteria</taxon>
        <taxon>Pseudomonadati</taxon>
        <taxon>Gemmatimonadota</taxon>
        <taxon>Longimicrobiia</taxon>
        <taxon>Longimicrobiales</taxon>
        <taxon>Longimicrobiaceae</taxon>
        <taxon>Longimicrobium</taxon>
    </lineage>
</organism>
<dbReference type="PROSITE" id="PS50106">
    <property type="entry name" value="PDZ"/>
    <property type="match status" value="1"/>
</dbReference>
<keyword evidence="8" id="KW-1185">Reference proteome</keyword>
<keyword evidence="4 5" id="KW-0720">Serine protease</keyword>
<dbReference type="GO" id="GO:0030288">
    <property type="term" value="C:outer membrane-bounded periplasmic space"/>
    <property type="evidence" value="ECO:0007669"/>
    <property type="project" value="TreeGrafter"/>
</dbReference>
<dbReference type="SMART" id="SM00245">
    <property type="entry name" value="TSPc"/>
    <property type="match status" value="1"/>
</dbReference>
<dbReference type="GO" id="GO:0006508">
    <property type="term" value="P:proteolysis"/>
    <property type="evidence" value="ECO:0007669"/>
    <property type="project" value="UniProtKB-KW"/>
</dbReference>
<dbReference type="CDD" id="cd07560">
    <property type="entry name" value="Peptidase_S41_CPP"/>
    <property type="match status" value="1"/>
</dbReference>
<evidence type="ECO:0000313" key="7">
    <source>
        <dbReference type="EMBL" id="MBB6069645.1"/>
    </source>
</evidence>
<evidence type="ECO:0000256" key="1">
    <source>
        <dbReference type="ARBA" id="ARBA00009179"/>
    </source>
</evidence>
<evidence type="ECO:0000256" key="3">
    <source>
        <dbReference type="ARBA" id="ARBA00022801"/>
    </source>
</evidence>
<dbReference type="AlphaFoldDB" id="A0A841GWN8"/>
<dbReference type="InterPro" id="IPR036034">
    <property type="entry name" value="PDZ_sf"/>
</dbReference>
<sequence>MKRTPPTPARTAADPRRRTAVRRSLVAALLLPTLVGGVALQAYSGQRGEQLFREVVARIAGQGIDSLSDAQVYEKAARGLLVQIGDPYAALFSPEQLEEFSRDALRNSYGGLGMQITTVRDTALVTRVFAGSPAQRAGVKAGDRIVTAAGNSVVGLPVEQVTGRLLGQPGTAIAVDFIRPGEGRIHQEFTRQRIRYPSVAYHTMVAPGIGYLPLESFNDTSGEEVAEAIVSLRKSGARAFVLDLRGNGGGSLQQAVRISNLFLRPGQEILRVDFRGAPDEVIQAENPPLLTDEPVVVLTDGGSASASEIVAGALQDHDRAVVIGTTSFGKGLVQDVFQLDGGWALKLTTGRWYTPSGRTIQRPRKLNEQGRLIEIDADSAGITRPEFRSDGGRVVFGGGGITPDVSVDPDSLAGADRALAVALGGNGARFNDALQELMVDRGPGLPRDFRSTPALRAELLSRLQTKGVRVDRAAWDAGSALIDRLIESRISGYVFGEDAAFLRGVGRDAQLQSALTVLRGARTQAEALARVPVRPVVAPAAAAPAAAGV</sequence>
<dbReference type="EC" id="3.4.21.102" evidence="7"/>
<dbReference type="CDD" id="cd06782">
    <property type="entry name" value="cpPDZ_CPP-like"/>
    <property type="match status" value="1"/>
</dbReference>
<accession>A0A841GWN8</accession>
<dbReference type="Pfam" id="PF03572">
    <property type="entry name" value="Peptidase_S41"/>
    <property type="match status" value="1"/>
</dbReference>
<comment type="similarity">
    <text evidence="1 5">Belongs to the peptidase S41A family.</text>
</comment>
<dbReference type="InterPro" id="IPR004447">
    <property type="entry name" value="Peptidase_S41A"/>
</dbReference>